<proteinExistence type="predicted"/>
<feature type="domain" description="DUF7825" evidence="1">
    <location>
        <begin position="321"/>
        <end position="434"/>
    </location>
</feature>
<dbReference type="EMBL" id="JAGSOG010000284">
    <property type="protein sequence ID" value="MBR7838390.1"/>
    <property type="molecule type" value="Genomic_DNA"/>
</dbReference>
<sequence>MSKIRGAAHTDVISVLFQAAQHLDPALRDDAARVFSVPGAQAAPIPASPAPTELPPFQPVPMPSAIDSLDELITAFTPVLANTAITPLEVELLMASVAVHADRNREALAVALAPLRATYPPQTIYGWQQNTFPGALRCLFDAALGEDHRQSKITRLTADEATNPTMVTVLRINELTDALLAQQPVPSLLAAPTEPSGAIDADVLRARIAMYEQRTVSPLKHDLQQALIRVSDSARDHIRSSSAGLTALPAPMPALDDYLDQAKTYGRNLMPYARPLGMSSSTRPEPMRPVGGEATSPYWVLVPPYDPQDKMAFHRRWNLQCDFWPVLLPQHPELLAAHAIPVLYQQANGEDRSGPTIFPHLAETAGIPGPITHLALAYGLTAERLDNRVAAQDAFLTLAARGILQPAHLGRLAAELWRRDMIRPKRLIASLQQAEQAGAATHVFTATAAAIDVLATTPDIRDLPDLLLLAARCAANAVAGVTEIPGLATLATMKKQTRVGQEANRLLEALSHKTR</sequence>
<name>A0A941EV99_9ACTN</name>
<evidence type="ECO:0000313" key="3">
    <source>
        <dbReference type="Proteomes" id="UP000675781"/>
    </source>
</evidence>
<evidence type="ECO:0000313" key="2">
    <source>
        <dbReference type="EMBL" id="MBR7838390.1"/>
    </source>
</evidence>
<dbReference type="Pfam" id="PF25149">
    <property type="entry name" value="DUF7825"/>
    <property type="match status" value="1"/>
</dbReference>
<dbReference type="AlphaFoldDB" id="A0A941EV99"/>
<gene>
    <name evidence="2" type="ORF">KDL01_34290</name>
</gene>
<dbReference type="InterPro" id="IPR056727">
    <property type="entry name" value="DUF7825"/>
</dbReference>
<dbReference type="Proteomes" id="UP000675781">
    <property type="component" value="Unassembled WGS sequence"/>
</dbReference>
<evidence type="ECO:0000259" key="1">
    <source>
        <dbReference type="Pfam" id="PF25149"/>
    </source>
</evidence>
<protein>
    <recommendedName>
        <fullName evidence="1">DUF7825 domain-containing protein</fullName>
    </recommendedName>
</protein>
<reference evidence="2" key="1">
    <citation type="submission" date="2021-04" db="EMBL/GenBank/DDBJ databases">
        <title>Genome based classification of Actinospica acidithermotolerans sp. nov., an actinobacterium isolated from an Indonesian hot spring.</title>
        <authorList>
            <person name="Kusuma A.B."/>
            <person name="Putra K.E."/>
            <person name="Nafisah S."/>
            <person name="Loh J."/>
            <person name="Nouioui I."/>
            <person name="Goodfellow M."/>
        </authorList>
    </citation>
    <scope>NUCLEOTIDE SEQUENCE</scope>
    <source>
        <strain evidence="2">CSCA 57</strain>
    </source>
</reference>
<keyword evidence="3" id="KW-1185">Reference proteome</keyword>
<comment type="caution">
    <text evidence="2">The sequence shown here is derived from an EMBL/GenBank/DDBJ whole genome shotgun (WGS) entry which is preliminary data.</text>
</comment>
<organism evidence="2 3">
    <name type="scientific">Actinospica durhamensis</name>
    <dbReference type="NCBI Taxonomy" id="1508375"/>
    <lineage>
        <taxon>Bacteria</taxon>
        <taxon>Bacillati</taxon>
        <taxon>Actinomycetota</taxon>
        <taxon>Actinomycetes</taxon>
        <taxon>Catenulisporales</taxon>
        <taxon>Actinospicaceae</taxon>
        <taxon>Actinospica</taxon>
    </lineage>
</organism>
<dbReference type="RefSeq" id="WP_212532847.1">
    <property type="nucleotide sequence ID" value="NZ_JAGSOG010000284.1"/>
</dbReference>
<accession>A0A941EV99</accession>